<gene>
    <name evidence="1" type="ORF">KHP33_003550</name>
</gene>
<sequence>MLISITVGNSRTVSLNNDTITDTLIDIEENQELFTKAEIASKDEGDARVELIDLFAHKAHDFGSFRMERRESLSHFAIANEMWSIYSPAEDCRNRQRDINHYLR</sequence>
<comment type="caution">
    <text evidence="1">The sequence shown here is derived from an EMBL/GenBank/DDBJ whole genome shotgun (WGS) entry which is preliminary data.</text>
</comment>
<accession>A0ABT9DH17</accession>
<dbReference type="Pfam" id="PF20505">
    <property type="entry name" value="DUF6731"/>
    <property type="match status" value="1"/>
</dbReference>
<name>A0ABT9DH17_9BACI</name>
<dbReference type="Proteomes" id="UP001177121">
    <property type="component" value="Unassembled WGS sequence"/>
</dbReference>
<protein>
    <submittedName>
        <fullName evidence="1">Uncharacterized protein</fullName>
    </submittedName>
</protein>
<evidence type="ECO:0000313" key="2">
    <source>
        <dbReference type="Proteomes" id="UP001177121"/>
    </source>
</evidence>
<reference evidence="1" key="1">
    <citation type="submission" date="2023-07" db="EMBL/GenBank/DDBJ databases">
        <title>Biological control against Fusarium languescens, the causal agent of wilt in Jalapeno peppers, by a novel bacterial subspecies: Bacillus cabrialesii subsp. tritici TSO2.</title>
        <authorList>
            <person name="Montoya-Martinez A.C."/>
            <person name="Figueroa-Brambila K.M."/>
            <person name="Escalante-Beltran A."/>
            <person name="Lopez-Montoya N.D."/>
            <person name="Valenzuela-Ruiz V."/>
            <person name="Parra-Cota F.I."/>
            <person name="Estrada Alvarado M.I."/>
            <person name="De Los Santos Villalobos S."/>
        </authorList>
    </citation>
    <scope>NUCLEOTIDE SEQUENCE</scope>
    <source>
        <strain evidence="1">TSO2</strain>
    </source>
</reference>
<dbReference type="EMBL" id="JAHBMK020000001">
    <property type="protein sequence ID" value="MDO8223949.1"/>
    <property type="molecule type" value="Genomic_DNA"/>
</dbReference>
<organism evidence="1 2">
    <name type="scientific">Bacillus cabrialesii subsp. tritici</name>
    <dbReference type="NCBI Taxonomy" id="2944916"/>
    <lineage>
        <taxon>Bacteria</taxon>
        <taxon>Bacillati</taxon>
        <taxon>Bacillota</taxon>
        <taxon>Bacilli</taxon>
        <taxon>Bacillales</taxon>
        <taxon>Bacillaceae</taxon>
        <taxon>Bacillus</taxon>
        <taxon>Bacillus cabrialesii</taxon>
    </lineage>
</organism>
<keyword evidence="2" id="KW-1185">Reference proteome</keyword>
<evidence type="ECO:0000313" key="1">
    <source>
        <dbReference type="EMBL" id="MDO8223949.1"/>
    </source>
</evidence>
<proteinExistence type="predicted"/>
<dbReference type="InterPro" id="IPR046618">
    <property type="entry name" value="DUF6731"/>
</dbReference>